<keyword evidence="6" id="KW-1133">Transmembrane helix</keyword>
<dbReference type="Pfam" id="PF00069">
    <property type="entry name" value="Pkinase"/>
    <property type="match status" value="1"/>
</dbReference>
<name>A0A7I8J180_SPIIN</name>
<keyword evidence="3" id="KW-0812">Transmembrane</keyword>
<keyword evidence="8" id="KW-0325">Glycoprotein</keyword>
<dbReference type="GO" id="GO:0016020">
    <property type="term" value="C:membrane"/>
    <property type="evidence" value="ECO:0007669"/>
    <property type="project" value="UniProtKB-SubCell"/>
</dbReference>
<accession>A0A7I8J180</accession>
<dbReference type="Gene3D" id="3.80.10.10">
    <property type="entry name" value="Ribonuclease Inhibitor"/>
    <property type="match status" value="1"/>
</dbReference>
<sequence length="515" mass="56277">MKILVLIFLLFWSSGSTFCAALSPDGLTLLAFKSAVSAIPLPASPVGTRPTRTLPVAWSLLHQCTRLLLPSRRRAHRLRQESLRLHPLRAWIPRLPPPSEPPWKLPLRCHSSSAVQCFVSTLSLPLLEQPLWSSSSPLCDLPRLQNLDLSRNSLSGPIPGELRRCRQLQRLHLAGNRLSGEMPAGIWQQMENLLELDLSSNNLTGTLRGGERRRWRRWQRRSRGTLVAIDKGFSCELEELLRASAYVLGKGGMGIMYKVVLGNGVPVAVRRLGDGGAAERRREFASEVMAVARVRHPSLVRLKAYYWSPEEKLLVSEFISNGCLAAALHPKPGEASLSWPDRLRIAKGTARGLAHIHESGPRKLVHGGVKPSNILLDGDLNPHISDLGLARLAHAAGGGSGSRPSQSWDVYAFGVVLLELLTGRSPGGSNQAAAATSSSPVTAMETGELATWARKEVEEGRPPAELVDPAIRSEAQQSRKAVASMLHLALICSELEPNSRPRMRTVSEKLDKIAA</sequence>
<evidence type="ECO:0000256" key="3">
    <source>
        <dbReference type="ARBA" id="ARBA00022692"/>
    </source>
</evidence>
<dbReference type="Gene3D" id="3.30.200.20">
    <property type="entry name" value="Phosphorylase Kinase, domain 1"/>
    <property type="match status" value="1"/>
</dbReference>
<evidence type="ECO:0000313" key="12">
    <source>
        <dbReference type="Proteomes" id="UP001189122"/>
    </source>
</evidence>
<evidence type="ECO:0000256" key="1">
    <source>
        <dbReference type="ARBA" id="ARBA00004370"/>
    </source>
</evidence>
<keyword evidence="2" id="KW-0433">Leucine-rich repeat</keyword>
<dbReference type="PRINTS" id="PR00019">
    <property type="entry name" value="LEURICHRPT"/>
</dbReference>
<dbReference type="InterPro" id="IPR032675">
    <property type="entry name" value="LRR_dom_sf"/>
</dbReference>
<dbReference type="PROSITE" id="PS50011">
    <property type="entry name" value="PROTEIN_KINASE_DOM"/>
    <property type="match status" value="1"/>
</dbReference>
<protein>
    <recommendedName>
        <fullName evidence="10">Protein kinase domain-containing protein</fullName>
    </recommendedName>
</protein>
<evidence type="ECO:0000313" key="11">
    <source>
        <dbReference type="EMBL" id="CAA2624531.1"/>
    </source>
</evidence>
<dbReference type="Pfam" id="PF00560">
    <property type="entry name" value="LRR_1"/>
    <property type="match status" value="1"/>
</dbReference>
<evidence type="ECO:0000256" key="8">
    <source>
        <dbReference type="ARBA" id="ARBA00023180"/>
    </source>
</evidence>
<feature type="domain" description="Protein kinase" evidence="10">
    <location>
        <begin position="242"/>
        <end position="513"/>
    </location>
</feature>
<gene>
    <name evidence="11" type="ORF">SI7747_08010364</name>
</gene>
<organism evidence="11">
    <name type="scientific">Spirodela intermedia</name>
    <name type="common">Intermediate duckweed</name>
    <dbReference type="NCBI Taxonomy" id="51605"/>
    <lineage>
        <taxon>Eukaryota</taxon>
        <taxon>Viridiplantae</taxon>
        <taxon>Streptophyta</taxon>
        <taxon>Embryophyta</taxon>
        <taxon>Tracheophyta</taxon>
        <taxon>Spermatophyta</taxon>
        <taxon>Magnoliopsida</taxon>
        <taxon>Liliopsida</taxon>
        <taxon>Araceae</taxon>
        <taxon>Lemnoideae</taxon>
        <taxon>Spirodela</taxon>
    </lineage>
</organism>
<dbReference type="PANTHER" id="PTHR48007">
    <property type="entry name" value="LEUCINE-RICH REPEAT RECEPTOR-LIKE PROTEIN KINASE PXC1"/>
    <property type="match status" value="1"/>
</dbReference>
<keyword evidence="7" id="KW-0472">Membrane</keyword>
<dbReference type="AlphaFoldDB" id="A0A7I8J180"/>
<dbReference type="GO" id="GO:0005524">
    <property type="term" value="F:ATP binding"/>
    <property type="evidence" value="ECO:0007669"/>
    <property type="project" value="InterPro"/>
</dbReference>
<feature type="signal peptide" evidence="9">
    <location>
        <begin position="1"/>
        <end position="19"/>
    </location>
</feature>
<evidence type="ECO:0000256" key="7">
    <source>
        <dbReference type="ARBA" id="ARBA00023136"/>
    </source>
</evidence>
<comment type="subcellular location">
    <subcellularLocation>
        <location evidence="1">Membrane</location>
    </subcellularLocation>
</comment>
<dbReference type="PANTHER" id="PTHR48007:SF36">
    <property type="entry name" value="RECEPTOR PROTEIN KINASE-LIKE PROTEIN ZAR1"/>
    <property type="match status" value="1"/>
</dbReference>
<evidence type="ECO:0000256" key="4">
    <source>
        <dbReference type="ARBA" id="ARBA00022729"/>
    </source>
</evidence>
<dbReference type="EMBL" id="LR743595">
    <property type="protein sequence ID" value="CAA2624531.1"/>
    <property type="molecule type" value="Genomic_DNA"/>
</dbReference>
<evidence type="ECO:0000256" key="5">
    <source>
        <dbReference type="ARBA" id="ARBA00022737"/>
    </source>
</evidence>
<evidence type="ECO:0000256" key="2">
    <source>
        <dbReference type="ARBA" id="ARBA00022614"/>
    </source>
</evidence>
<evidence type="ECO:0000256" key="9">
    <source>
        <dbReference type="SAM" id="SignalP"/>
    </source>
</evidence>
<dbReference type="EMBL" id="CACRZD030000008">
    <property type="protein sequence ID" value="CAA6663975.1"/>
    <property type="molecule type" value="Genomic_DNA"/>
</dbReference>
<dbReference type="InterPro" id="IPR046959">
    <property type="entry name" value="PRK1-6/SRF4-like"/>
</dbReference>
<proteinExistence type="predicted"/>
<keyword evidence="5" id="KW-0677">Repeat</keyword>
<keyword evidence="12" id="KW-1185">Reference proteome</keyword>
<dbReference type="InterPro" id="IPR001611">
    <property type="entry name" value="Leu-rich_rpt"/>
</dbReference>
<dbReference type="Proteomes" id="UP001189122">
    <property type="component" value="Unassembled WGS sequence"/>
</dbReference>
<dbReference type="GO" id="GO:0004672">
    <property type="term" value="F:protein kinase activity"/>
    <property type="evidence" value="ECO:0007669"/>
    <property type="project" value="InterPro"/>
</dbReference>
<reference evidence="11 12" key="1">
    <citation type="submission" date="2019-12" db="EMBL/GenBank/DDBJ databases">
        <authorList>
            <person name="Scholz U."/>
            <person name="Mascher M."/>
            <person name="Fiebig A."/>
        </authorList>
    </citation>
    <scope>NUCLEOTIDE SEQUENCE</scope>
</reference>
<evidence type="ECO:0000256" key="6">
    <source>
        <dbReference type="ARBA" id="ARBA00022989"/>
    </source>
</evidence>
<dbReference type="FunFam" id="3.80.10.10:FF:000041">
    <property type="entry name" value="LRR receptor-like serine/threonine-protein kinase ERECTA"/>
    <property type="match status" value="1"/>
</dbReference>
<dbReference type="SUPFAM" id="SSF56112">
    <property type="entry name" value="Protein kinase-like (PK-like)"/>
    <property type="match status" value="1"/>
</dbReference>
<dbReference type="SUPFAM" id="SSF52058">
    <property type="entry name" value="L domain-like"/>
    <property type="match status" value="1"/>
</dbReference>
<feature type="chain" id="PRO_5029859401" description="Protein kinase domain-containing protein" evidence="9">
    <location>
        <begin position="20"/>
        <end position="515"/>
    </location>
</feature>
<dbReference type="Pfam" id="PF13855">
    <property type="entry name" value="LRR_8"/>
    <property type="match status" value="1"/>
</dbReference>
<evidence type="ECO:0000259" key="10">
    <source>
        <dbReference type="PROSITE" id="PS50011"/>
    </source>
</evidence>
<dbReference type="InterPro" id="IPR011009">
    <property type="entry name" value="Kinase-like_dom_sf"/>
</dbReference>
<keyword evidence="4 9" id="KW-0732">Signal</keyword>
<dbReference type="Gene3D" id="1.10.510.10">
    <property type="entry name" value="Transferase(Phosphotransferase) domain 1"/>
    <property type="match status" value="1"/>
</dbReference>
<dbReference type="InterPro" id="IPR000719">
    <property type="entry name" value="Prot_kinase_dom"/>
</dbReference>